<evidence type="ECO:0000313" key="3">
    <source>
        <dbReference type="EMBL" id="ODV70422.1"/>
    </source>
</evidence>
<reference evidence="4" key="1">
    <citation type="submission" date="2016-05" db="EMBL/GenBank/DDBJ databases">
        <title>Comparative genomics of biotechnologically important yeasts.</title>
        <authorList>
            <consortium name="DOE Joint Genome Institute"/>
            <person name="Riley R."/>
            <person name="Haridas S."/>
            <person name="Wolfe K.H."/>
            <person name="Lopes M.R."/>
            <person name="Hittinger C.T."/>
            <person name="Goker M."/>
            <person name="Salamov A."/>
            <person name="Wisecaver J."/>
            <person name="Long T.M."/>
            <person name="Aerts A.L."/>
            <person name="Barry K."/>
            <person name="Choi C."/>
            <person name="Clum A."/>
            <person name="Coughlan A.Y."/>
            <person name="Deshpande S."/>
            <person name="Douglass A.P."/>
            <person name="Hanson S.J."/>
            <person name="Klenk H.-P."/>
            <person name="Labutti K."/>
            <person name="Lapidus A."/>
            <person name="Lindquist E."/>
            <person name="Lipzen A."/>
            <person name="Meier-Kolthoff J.P."/>
            <person name="Ohm R.A."/>
            <person name="Otillar R.P."/>
            <person name="Pangilinan J."/>
            <person name="Peng Y."/>
            <person name="Rokas A."/>
            <person name="Rosa C.A."/>
            <person name="Scheuner C."/>
            <person name="Sibirny A.A."/>
            <person name="Slot J.C."/>
            <person name="Stielow J.B."/>
            <person name="Sun H."/>
            <person name="Kurtzman C.P."/>
            <person name="Blackwell M."/>
            <person name="Grigoriev I.V."/>
            <person name="Jeffries T.W."/>
        </authorList>
    </citation>
    <scope>NUCLEOTIDE SEQUENCE [LARGE SCALE GENOMIC DNA]</scope>
    <source>
        <strain evidence="4">NRRL Y-1933</strain>
    </source>
</reference>
<dbReference type="STRING" id="984485.A0A1E4RT23"/>
<dbReference type="InterPro" id="IPR036291">
    <property type="entry name" value="NAD(P)-bd_dom_sf"/>
</dbReference>
<name>A0A1E4RT23_9ASCO</name>
<dbReference type="PANTHER" id="PTHR47706">
    <property type="entry name" value="NMRA-LIKE FAMILY PROTEIN"/>
    <property type="match status" value="1"/>
</dbReference>
<protein>
    <submittedName>
        <fullName evidence="3">2'-hydroxyisoflavone reductase</fullName>
    </submittedName>
</protein>
<gene>
    <name evidence="3" type="ORF">HYPBUDRAFT_146765</name>
</gene>
<evidence type="ECO:0000313" key="4">
    <source>
        <dbReference type="Proteomes" id="UP000095085"/>
    </source>
</evidence>
<dbReference type="EMBL" id="KV454538">
    <property type="protein sequence ID" value="ODV70422.1"/>
    <property type="molecule type" value="Genomic_DNA"/>
</dbReference>
<dbReference type="SUPFAM" id="SSF51735">
    <property type="entry name" value="NAD(P)-binding Rossmann-fold domains"/>
    <property type="match status" value="1"/>
</dbReference>
<dbReference type="InterPro" id="IPR051609">
    <property type="entry name" value="NmrA/Isoflavone_reductase-like"/>
</dbReference>
<dbReference type="GO" id="GO:0016491">
    <property type="term" value="F:oxidoreductase activity"/>
    <property type="evidence" value="ECO:0007669"/>
    <property type="project" value="UniProtKB-KW"/>
</dbReference>
<evidence type="ECO:0000256" key="1">
    <source>
        <dbReference type="ARBA" id="ARBA00022857"/>
    </source>
</evidence>
<dbReference type="Gene3D" id="3.90.25.10">
    <property type="entry name" value="UDP-galactose 4-epimerase, domain 1"/>
    <property type="match status" value="1"/>
</dbReference>
<keyword evidence="2" id="KW-0560">Oxidoreductase</keyword>
<keyword evidence="4" id="KW-1185">Reference proteome</keyword>
<evidence type="ECO:0000256" key="2">
    <source>
        <dbReference type="ARBA" id="ARBA00023002"/>
    </source>
</evidence>
<dbReference type="AlphaFoldDB" id="A0A1E4RT23"/>
<dbReference type="Gene3D" id="3.40.50.720">
    <property type="entry name" value="NAD(P)-binding Rossmann-like Domain"/>
    <property type="match status" value="1"/>
</dbReference>
<dbReference type="PANTHER" id="PTHR47706:SF9">
    <property type="entry name" value="NMRA-LIKE DOMAIN-CONTAINING PROTEIN-RELATED"/>
    <property type="match status" value="1"/>
</dbReference>
<dbReference type="GeneID" id="30994539"/>
<dbReference type="Proteomes" id="UP000095085">
    <property type="component" value="Unassembled WGS sequence"/>
</dbReference>
<sequence length="287" mass="31718">MSSPSVAVSVVVAILSEKIQFPIKVVTRDIKSKTSTSKLEYIEGEISEANVDKLSEQLKGVDVIVSLTPASPPANLVKEKILQQVKPQIYVPTQYGLNGREVDQILPGMFKFNIDHVDNVRAIGGIKVVEFLNEFFIGDGFLTEIVGHAGIDTEKKTVTYANKPETKVPVTYLPDIANAIVGLITLEPSEIPQLLKIQSAEVSFEDIAKLYEKNHNVSLKVETVPLEEVVKQANDRIQSGKALDHRDFSFIIWVASSTGRDKGGSYSENDNELINPGEKSLKWTKFH</sequence>
<organism evidence="3 4">
    <name type="scientific">Hyphopichia burtonii NRRL Y-1933</name>
    <dbReference type="NCBI Taxonomy" id="984485"/>
    <lineage>
        <taxon>Eukaryota</taxon>
        <taxon>Fungi</taxon>
        <taxon>Dikarya</taxon>
        <taxon>Ascomycota</taxon>
        <taxon>Saccharomycotina</taxon>
        <taxon>Pichiomycetes</taxon>
        <taxon>Debaryomycetaceae</taxon>
        <taxon>Hyphopichia</taxon>
    </lineage>
</organism>
<accession>A0A1E4RT23</accession>
<dbReference type="OrthoDB" id="9974981at2759"/>
<proteinExistence type="predicted"/>
<dbReference type="RefSeq" id="XP_020079489.1">
    <property type="nucleotide sequence ID" value="XM_020219989.1"/>
</dbReference>
<keyword evidence="1" id="KW-0521">NADP</keyword>